<name>A0AA47NQP0_MERPO</name>
<evidence type="ECO:0000256" key="2">
    <source>
        <dbReference type="ARBA" id="ARBA00007367"/>
    </source>
</evidence>
<dbReference type="EMBL" id="JAOPHQ010006050">
    <property type="protein sequence ID" value="KAK0132937.1"/>
    <property type="molecule type" value="Genomic_DNA"/>
</dbReference>
<evidence type="ECO:0000256" key="5">
    <source>
        <dbReference type="ARBA" id="ARBA00022475"/>
    </source>
</evidence>
<feature type="transmembrane region" description="Helical" evidence="16">
    <location>
        <begin position="617"/>
        <end position="640"/>
    </location>
</feature>
<keyword evidence="9" id="KW-0915">Sodium</keyword>
<feature type="transmembrane region" description="Helical" evidence="16">
    <location>
        <begin position="717"/>
        <end position="743"/>
    </location>
</feature>
<dbReference type="GO" id="GO:0098719">
    <property type="term" value="P:sodium ion import across plasma membrane"/>
    <property type="evidence" value="ECO:0007669"/>
    <property type="project" value="TreeGrafter"/>
</dbReference>
<keyword evidence="10 14" id="KW-0406">Ion transport</keyword>
<feature type="transmembrane region" description="Helical" evidence="16">
    <location>
        <begin position="533"/>
        <end position="550"/>
    </location>
</feature>
<feature type="transmembrane region" description="Helical" evidence="16">
    <location>
        <begin position="904"/>
        <end position="929"/>
    </location>
</feature>
<dbReference type="GO" id="GO:0015386">
    <property type="term" value="F:potassium:proton antiporter activity"/>
    <property type="evidence" value="ECO:0007669"/>
    <property type="project" value="TreeGrafter"/>
</dbReference>
<dbReference type="Gene3D" id="6.10.250.1040">
    <property type="match status" value="1"/>
</dbReference>
<feature type="domain" description="Cation/H+ exchanger transmembrane" evidence="17">
    <location>
        <begin position="537"/>
        <end position="930"/>
    </location>
</feature>
<evidence type="ECO:0000256" key="13">
    <source>
        <dbReference type="ARBA" id="ARBA00023201"/>
    </source>
</evidence>
<evidence type="ECO:0000256" key="16">
    <source>
        <dbReference type="SAM" id="Phobius"/>
    </source>
</evidence>
<feature type="transmembrane region" description="Helical" evidence="16">
    <location>
        <begin position="685"/>
        <end position="705"/>
    </location>
</feature>
<keyword evidence="8 16" id="KW-1133">Transmembrane helix</keyword>
<feature type="transmembrane region" description="Helical" evidence="16">
    <location>
        <begin position="809"/>
        <end position="833"/>
    </location>
</feature>
<dbReference type="GO" id="GO:0016323">
    <property type="term" value="C:basolateral plasma membrane"/>
    <property type="evidence" value="ECO:0007669"/>
    <property type="project" value="UniProtKB-SubCell"/>
</dbReference>
<evidence type="ECO:0000259" key="17">
    <source>
        <dbReference type="Pfam" id="PF00999"/>
    </source>
</evidence>
<keyword evidence="12" id="KW-0325">Glycoprotein</keyword>
<evidence type="ECO:0000259" key="18">
    <source>
        <dbReference type="Pfam" id="PF16644"/>
    </source>
</evidence>
<dbReference type="InterPro" id="IPR018422">
    <property type="entry name" value="Cation/H_exchanger_CPA1"/>
</dbReference>
<keyword evidence="7 14" id="KW-0812">Transmembrane</keyword>
<feature type="compositionally biased region" description="Basic and acidic residues" evidence="15">
    <location>
        <begin position="1189"/>
        <end position="1204"/>
    </location>
</feature>
<keyword evidence="6" id="KW-0597">Phosphoprotein</keyword>
<keyword evidence="5" id="KW-1003">Cell membrane</keyword>
<dbReference type="PRINTS" id="PR01084">
    <property type="entry name" value="NAHEXCHNGR"/>
</dbReference>
<evidence type="ECO:0000256" key="7">
    <source>
        <dbReference type="ARBA" id="ARBA00022692"/>
    </source>
</evidence>
<feature type="compositionally biased region" description="Polar residues" evidence="15">
    <location>
        <begin position="417"/>
        <end position="445"/>
    </location>
</feature>
<feature type="compositionally biased region" description="Basic and acidic residues" evidence="15">
    <location>
        <begin position="1073"/>
        <end position="1094"/>
    </location>
</feature>
<dbReference type="AlphaFoldDB" id="A0AA47NQP0"/>
<feature type="transmembrane region" description="Helical" evidence="16">
    <location>
        <begin position="471"/>
        <end position="490"/>
    </location>
</feature>
<dbReference type="InterPro" id="IPR001970">
    <property type="entry name" value="NHE-1-like"/>
</dbReference>
<feature type="transmembrane region" description="Helical" evidence="16">
    <location>
        <begin position="763"/>
        <end position="789"/>
    </location>
</feature>
<accession>A0AA47NQP0</accession>
<dbReference type="NCBIfam" id="TIGR00840">
    <property type="entry name" value="b_cpa1"/>
    <property type="match status" value="1"/>
</dbReference>
<comment type="similarity">
    <text evidence="2 14">Belongs to the monovalent cation:proton antiporter 1 (CPA1) transporter (TC 2.A.36) family.</text>
</comment>
<comment type="caution">
    <text evidence="19">The sequence shown here is derived from an EMBL/GenBank/DDBJ whole genome shotgun (WGS) entry which is preliminary data.</text>
</comment>
<feature type="compositionally biased region" description="Low complexity" evidence="15">
    <location>
        <begin position="453"/>
        <end position="467"/>
    </location>
</feature>
<dbReference type="Pfam" id="PF00999">
    <property type="entry name" value="Na_H_Exchanger"/>
    <property type="match status" value="1"/>
</dbReference>
<dbReference type="Gene3D" id="6.10.250.2020">
    <property type="match status" value="1"/>
</dbReference>
<feature type="transmembrane region" description="Helical" evidence="16">
    <location>
        <begin position="877"/>
        <end position="898"/>
    </location>
</feature>
<dbReference type="Gene3D" id="6.10.140.1330">
    <property type="match status" value="1"/>
</dbReference>
<evidence type="ECO:0000313" key="19">
    <source>
        <dbReference type="EMBL" id="KAK0132937.1"/>
    </source>
</evidence>
<evidence type="ECO:0000256" key="9">
    <source>
        <dbReference type="ARBA" id="ARBA00023053"/>
    </source>
</evidence>
<feature type="region of interest" description="Disordered" evidence="15">
    <location>
        <begin position="1071"/>
        <end position="1106"/>
    </location>
</feature>
<dbReference type="PANTHER" id="PTHR10110:SF192">
    <property type="entry name" value="SODIUM_HYDROGEN EXCHANGER"/>
    <property type="match status" value="1"/>
</dbReference>
<dbReference type="InterPro" id="IPR004709">
    <property type="entry name" value="NaH_exchanger"/>
</dbReference>
<feature type="compositionally biased region" description="Polar residues" evidence="15">
    <location>
        <begin position="217"/>
        <end position="234"/>
    </location>
</feature>
<evidence type="ECO:0000313" key="20">
    <source>
        <dbReference type="Proteomes" id="UP001174136"/>
    </source>
</evidence>
<dbReference type="GO" id="GO:0051453">
    <property type="term" value="P:regulation of intracellular pH"/>
    <property type="evidence" value="ECO:0007669"/>
    <property type="project" value="TreeGrafter"/>
</dbReference>
<sequence length="1204" mass="129125">MKGGIGRAVHVETAVRTDIQPPDDCTHCIEEFILQPPPQPPATSSLDTPPQPPATSSASSHLLIGHTSSASSHLLIGHTSSASSHLLIGHTSSASSHLLIGHTSSASSHLLIGHTSSPSSHLLIGHTSSASSHLLIGHTSSPSSHLLIGHTSSASSHLLIGHTSSASWHLLIGDTSSASSHLLIGHTSSASSHLLSLQPPPHWTHLLSLQPPPQPPATSSLDTPPQPPATSSLDTPPQPPATSSASSHLLIGYISSASSHLLIGHTSSASSHLLIGHTSSASSHLLIGHTSSASSHLLSLQPPPHWTHLLSLQPPPHWTHLLSLQPPPQPPATSSLDTSPQPPATSSLDTPPQPPATSSLDTPPQPPATSSLDTPPQPPATSSASSHLLIGHTSSASSHLLIGYTSSASSHLLIRHTSSLDTPPQPPATSSLDTPPQPPATSSLDTPPKPEVSPVTSSCSSSSGMAPSPRLSHVSVVMVVLMVLLVVASASHGAAAGGEASPHGAAGGTNVTHKKAFPVLSLKYDHVKTPFEISLWILLALLMKLGFHVIPRVSQVVPESCLLIVVGLLVGGFIKAIGEKAPALDDTLFFLYLLPPIILDAGYFLPIRPFTENVGTILVFAVVGTLWNAFFMGGAMYAVCRLEGGPLAGVDLLSCLLFGSIVSAVDPVAVLAVFEEIHINELLHILVFGESLLNDAVTVVLYHLFKEFSHVGTVTVVDALLGVVCFFVVSLGGVMVGAIYGILGAFTSRFTSHTRVIEPLFVFLYSYMAYLSAEVFHLSGIMSLIACGVTMRPYVEANVSHKSYTTIKYFLKMWSSVSETLIFIFLGVSTVAGPHAWNWTFVVVTVLLCLVSRVMGVVGLTFIINKFRIVKLTKKDQFIVAYGGLRGAIAYSLGFLLPDHQMKTLFLTAIITVVFFTVFVQGMTIRPLVELLAVKKKKESKRSINEEIHTQFLDHLLTGIEGVCGHYGHHHWKDKLNRFNKEYVKRWLIAGERSTEPQLISFYNKMEMKQAMMMVESGSSAKLPGLISMQNIQPKAESRERTIPKISKGREEEIRKILRANLQKTRQRLRSYSRHDLMVDPLRGHEREPQRDALPEAAGGDGEEGTSLWEQRVKYRGMSHYLTVPANRQEASPVRRDYTSTESSGVRARNVGPTSSSSDAISVLDESPPLRPSRRSGTQATDSGEEETRDQRTQSRRLSDPGPK</sequence>
<feature type="domain" description="Sodium/hydrogen exchanger regulatory region" evidence="18">
    <location>
        <begin position="1023"/>
        <end position="1132"/>
    </location>
</feature>
<feature type="compositionally biased region" description="Polar residues" evidence="15">
    <location>
        <begin position="332"/>
        <end position="373"/>
    </location>
</feature>
<dbReference type="InterPro" id="IPR006153">
    <property type="entry name" value="Cation/H_exchanger_TM"/>
</dbReference>
<feature type="transmembrane region" description="Helical" evidence="16">
    <location>
        <begin position="588"/>
        <end position="605"/>
    </location>
</feature>
<keyword evidence="20" id="KW-1185">Reference proteome</keyword>
<dbReference type="Pfam" id="PF16644">
    <property type="entry name" value="NEXCaM_BD"/>
    <property type="match status" value="1"/>
</dbReference>
<feature type="region of interest" description="Disordered" evidence="15">
    <location>
        <begin position="417"/>
        <end position="467"/>
    </location>
</feature>
<dbReference type="GO" id="GO:0015385">
    <property type="term" value="F:sodium:proton antiporter activity"/>
    <property type="evidence" value="ECO:0007669"/>
    <property type="project" value="InterPro"/>
</dbReference>
<feature type="transmembrane region" description="Helical" evidence="16">
    <location>
        <begin position="556"/>
        <end position="576"/>
    </location>
</feature>
<protein>
    <recommendedName>
        <fullName evidence="14">Sodium/hydrogen exchanger</fullName>
    </recommendedName>
</protein>
<keyword evidence="11 16" id="KW-0472">Membrane</keyword>
<feature type="region of interest" description="Disordered" evidence="15">
    <location>
        <begin position="320"/>
        <end position="386"/>
    </location>
</feature>
<evidence type="ECO:0000256" key="3">
    <source>
        <dbReference type="ARBA" id="ARBA00022448"/>
    </source>
</evidence>
<dbReference type="InterPro" id="IPR032103">
    <property type="entry name" value="NHE_CaM-bd"/>
</dbReference>
<dbReference type="Proteomes" id="UP001174136">
    <property type="component" value="Unassembled WGS sequence"/>
</dbReference>
<feature type="region of interest" description="Disordered" evidence="15">
    <location>
        <begin position="1126"/>
        <end position="1204"/>
    </location>
</feature>
<feature type="region of interest" description="Disordered" evidence="15">
    <location>
        <begin position="203"/>
        <end position="245"/>
    </location>
</feature>
<gene>
    <name evidence="19" type="primary">NHEB_1</name>
    <name evidence="19" type="ORF">N1851_031703</name>
</gene>
<evidence type="ECO:0000256" key="15">
    <source>
        <dbReference type="SAM" id="MobiDB-lite"/>
    </source>
</evidence>
<evidence type="ECO:0000256" key="10">
    <source>
        <dbReference type="ARBA" id="ARBA00023065"/>
    </source>
</evidence>
<dbReference type="PANTHER" id="PTHR10110">
    <property type="entry name" value="SODIUM/HYDROGEN EXCHANGER"/>
    <property type="match status" value="1"/>
</dbReference>
<evidence type="ECO:0000256" key="4">
    <source>
        <dbReference type="ARBA" id="ARBA00022449"/>
    </source>
</evidence>
<feature type="transmembrane region" description="Helical" evidence="16">
    <location>
        <begin position="652"/>
        <end position="673"/>
    </location>
</feature>
<evidence type="ECO:0000256" key="14">
    <source>
        <dbReference type="RuleBase" id="RU003722"/>
    </source>
</evidence>
<proteinExistence type="inferred from homology"/>
<keyword evidence="13 14" id="KW-0739">Sodium transport</keyword>
<feature type="transmembrane region" description="Helical" evidence="16">
    <location>
        <begin position="839"/>
        <end position="865"/>
    </location>
</feature>
<keyword evidence="4 14" id="KW-0050">Antiport</keyword>
<feature type="region of interest" description="Disordered" evidence="15">
    <location>
        <begin position="34"/>
        <end position="60"/>
    </location>
</feature>
<evidence type="ECO:0000256" key="6">
    <source>
        <dbReference type="ARBA" id="ARBA00022553"/>
    </source>
</evidence>
<comment type="subcellular location">
    <subcellularLocation>
        <location evidence="1">Basolateral cell membrane</location>
        <topology evidence="1">Multi-pass membrane protein</topology>
    </subcellularLocation>
</comment>
<evidence type="ECO:0000256" key="8">
    <source>
        <dbReference type="ARBA" id="ARBA00022989"/>
    </source>
</evidence>
<reference evidence="19" key="1">
    <citation type="journal article" date="2023" name="Front. Mar. Sci.">
        <title>A new Merluccius polli reference genome to investigate the effects of global change in West African waters.</title>
        <authorList>
            <person name="Mateo J.L."/>
            <person name="Blanco-Fernandez C."/>
            <person name="Garcia-Vazquez E."/>
            <person name="Machado-Schiaffino G."/>
        </authorList>
    </citation>
    <scope>NUCLEOTIDE SEQUENCE</scope>
    <source>
        <strain evidence="19">C29</strain>
        <tissue evidence="19">Fin</tissue>
    </source>
</reference>
<dbReference type="PRINTS" id="PR01085">
    <property type="entry name" value="NAHEXCHNGR1"/>
</dbReference>
<organism evidence="19 20">
    <name type="scientific">Merluccius polli</name>
    <name type="common">Benguela hake</name>
    <name type="synonym">Merluccius cadenati</name>
    <dbReference type="NCBI Taxonomy" id="89951"/>
    <lineage>
        <taxon>Eukaryota</taxon>
        <taxon>Metazoa</taxon>
        <taxon>Chordata</taxon>
        <taxon>Craniata</taxon>
        <taxon>Vertebrata</taxon>
        <taxon>Euteleostomi</taxon>
        <taxon>Actinopterygii</taxon>
        <taxon>Neopterygii</taxon>
        <taxon>Teleostei</taxon>
        <taxon>Neoteleostei</taxon>
        <taxon>Acanthomorphata</taxon>
        <taxon>Zeiogadaria</taxon>
        <taxon>Gadariae</taxon>
        <taxon>Gadiformes</taxon>
        <taxon>Gadoidei</taxon>
        <taxon>Merlucciidae</taxon>
        <taxon>Merluccius</taxon>
    </lineage>
</organism>
<evidence type="ECO:0000256" key="12">
    <source>
        <dbReference type="ARBA" id="ARBA00023180"/>
    </source>
</evidence>
<keyword evidence="3 14" id="KW-0813">Transport</keyword>
<evidence type="ECO:0000256" key="1">
    <source>
        <dbReference type="ARBA" id="ARBA00004554"/>
    </source>
</evidence>
<evidence type="ECO:0000256" key="11">
    <source>
        <dbReference type="ARBA" id="ARBA00023136"/>
    </source>
</evidence>